<dbReference type="GO" id="GO:0003677">
    <property type="term" value="F:DNA binding"/>
    <property type="evidence" value="ECO:0007669"/>
    <property type="project" value="UniProtKB-KW"/>
</dbReference>
<evidence type="ECO:0000256" key="1">
    <source>
        <dbReference type="ARBA" id="ARBA00023015"/>
    </source>
</evidence>
<dbReference type="SMART" id="SM00866">
    <property type="entry name" value="UTRA"/>
    <property type="match status" value="1"/>
</dbReference>
<name>A0A0T5P314_9RHOB</name>
<evidence type="ECO:0000313" key="7">
    <source>
        <dbReference type="Proteomes" id="UP000051401"/>
    </source>
</evidence>
<keyword evidence="7" id="KW-1185">Reference proteome</keyword>
<evidence type="ECO:0000259" key="4">
    <source>
        <dbReference type="PROSITE" id="PS50949"/>
    </source>
</evidence>
<evidence type="ECO:0000256" key="3">
    <source>
        <dbReference type="ARBA" id="ARBA00023163"/>
    </source>
</evidence>
<dbReference type="Proteomes" id="UP000051401">
    <property type="component" value="Unassembled WGS sequence"/>
</dbReference>
<accession>A0A0T5P314</accession>
<dbReference type="SMART" id="SM00345">
    <property type="entry name" value="HTH_GNTR"/>
    <property type="match status" value="1"/>
</dbReference>
<dbReference type="Pfam" id="PF07702">
    <property type="entry name" value="UTRA"/>
    <property type="match status" value="1"/>
</dbReference>
<sequence length="252" mass="27893">MDTLNTYPQFRQVADTLRRRIETGEYRKGETIPTAAQLEDSFDVSNITIRKALSILSGEGLIESQRGRGTFVTGKAEDARVLVAMSHDFSEWADTAGGGNLEISQKVLDIAVRPGPPAVAARLGVAADTDLWRMRRLRRIKNNPVSYHINFGTVALLGGISEGMMDGNRKFVDVIRQECGLRLHKMEQTVEAIAADRDLARILEAEFGEPTFFVTNVYSDPDGEAVAVSHLYLRGRHYAYQTTMTLDDEAGS</sequence>
<proteinExistence type="predicted"/>
<dbReference type="PROSITE" id="PS50949">
    <property type="entry name" value="HTH_GNTR"/>
    <property type="match status" value="1"/>
</dbReference>
<dbReference type="SUPFAM" id="SSF46785">
    <property type="entry name" value="Winged helix' DNA-binding domain"/>
    <property type="match status" value="1"/>
</dbReference>
<keyword evidence="2" id="KW-0238">DNA-binding</keyword>
<dbReference type="STRING" id="540747.SAMN04488031_106169"/>
<dbReference type="GO" id="GO:0045892">
    <property type="term" value="P:negative regulation of DNA-templated transcription"/>
    <property type="evidence" value="ECO:0007669"/>
    <property type="project" value="TreeGrafter"/>
</dbReference>
<dbReference type="RefSeq" id="WP_057820059.1">
    <property type="nucleotide sequence ID" value="NZ_CP031598.1"/>
</dbReference>
<keyword evidence="3" id="KW-0804">Transcription</keyword>
<dbReference type="InterPro" id="IPR036390">
    <property type="entry name" value="WH_DNA-bd_sf"/>
</dbReference>
<evidence type="ECO:0000313" key="8">
    <source>
        <dbReference type="Proteomes" id="UP000325785"/>
    </source>
</evidence>
<dbReference type="EMBL" id="CP031598">
    <property type="protein sequence ID" value="QEW25281.1"/>
    <property type="molecule type" value="Genomic_DNA"/>
</dbReference>
<dbReference type="InterPro" id="IPR011663">
    <property type="entry name" value="UTRA"/>
</dbReference>
<feature type="domain" description="HTH gntR-type" evidence="4">
    <location>
        <begin position="7"/>
        <end position="75"/>
    </location>
</feature>
<gene>
    <name evidence="6" type="primary">yidP</name>
    <name evidence="6" type="ORF">RIdsm_01067</name>
    <name evidence="5" type="ORF">XM52_23200</name>
</gene>
<dbReference type="CDD" id="cd07377">
    <property type="entry name" value="WHTH_GntR"/>
    <property type="match status" value="1"/>
</dbReference>
<dbReference type="Gene3D" id="3.40.1410.10">
    <property type="entry name" value="Chorismate lyase-like"/>
    <property type="match status" value="1"/>
</dbReference>
<dbReference type="GO" id="GO:0003700">
    <property type="term" value="F:DNA-binding transcription factor activity"/>
    <property type="evidence" value="ECO:0007669"/>
    <property type="project" value="InterPro"/>
</dbReference>
<dbReference type="InterPro" id="IPR000524">
    <property type="entry name" value="Tscrpt_reg_HTH_GntR"/>
</dbReference>
<dbReference type="EMBL" id="LAXI01000021">
    <property type="protein sequence ID" value="KRS15527.1"/>
    <property type="molecule type" value="Genomic_DNA"/>
</dbReference>
<dbReference type="InterPro" id="IPR050679">
    <property type="entry name" value="Bact_HTH_transcr_reg"/>
</dbReference>
<organism evidence="5 7">
    <name type="scientific">Roseovarius indicus</name>
    <dbReference type="NCBI Taxonomy" id="540747"/>
    <lineage>
        <taxon>Bacteria</taxon>
        <taxon>Pseudomonadati</taxon>
        <taxon>Pseudomonadota</taxon>
        <taxon>Alphaproteobacteria</taxon>
        <taxon>Rhodobacterales</taxon>
        <taxon>Roseobacteraceae</taxon>
        <taxon>Roseovarius</taxon>
    </lineage>
</organism>
<dbReference type="AlphaFoldDB" id="A0A0T5P314"/>
<dbReference type="InterPro" id="IPR036388">
    <property type="entry name" value="WH-like_DNA-bd_sf"/>
</dbReference>
<dbReference type="PANTHER" id="PTHR44846">
    <property type="entry name" value="MANNOSYL-D-GLYCERATE TRANSPORT/METABOLISM SYSTEM REPRESSOR MNGR-RELATED"/>
    <property type="match status" value="1"/>
</dbReference>
<dbReference type="Proteomes" id="UP000325785">
    <property type="component" value="Chromosome"/>
</dbReference>
<dbReference type="PRINTS" id="PR00035">
    <property type="entry name" value="HTHGNTR"/>
</dbReference>
<evidence type="ECO:0000256" key="2">
    <source>
        <dbReference type="ARBA" id="ARBA00023125"/>
    </source>
</evidence>
<dbReference type="SUPFAM" id="SSF64288">
    <property type="entry name" value="Chorismate lyase-like"/>
    <property type="match status" value="1"/>
</dbReference>
<evidence type="ECO:0000313" key="6">
    <source>
        <dbReference type="EMBL" id="QEW25281.1"/>
    </source>
</evidence>
<dbReference type="Gene3D" id="1.10.10.10">
    <property type="entry name" value="Winged helix-like DNA-binding domain superfamily/Winged helix DNA-binding domain"/>
    <property type="match status" value="1"/>
</dbReference>
<keyword evidence="1" id="KW-0805">Transcription regulation</keyword>
<dbReference type="Pfam" id="PF00392">
    <property type="entry name" value="GntR"/>
    <property type="match status" value="1"/>
</dbReference>
<dbReference type="PATRIC" id="fig|540747.5.peg.2998"/>
<dbReference type="KEGG" id="rid:RIdsm_01067"/>
<dbReference type="PANTHER" id="PTHR44846:SF1">
    <property type="entry name" value="MANNOSYL-D-GLYCERATE TRANSPORT_METABOLISM SYSTEM REPRESSOR MNGR-RELATED"/>
    <property type="match status" value="1"/>
</dbReference>
<reference evidence="5 7" key="1">
    <citation type="submission" date="2015-04" db="EMBL/GenBank/DDBJ databases">
        <title>The draft genome sequence of Roseovarius indicus B108T.</title>
        <authorList>
            <person name="Li G."/>
            <person name="Lai Q."/>
            <person name="Shao Z."/>
            <person name="Yan P."/>
        </authorList>
    </citation>
    <scope>NUCLEOTIDE SEQUENCE [LARGE SCALE GENOMIC DNA]</scope>
    <source>
        <strain evidence="5 7">B108</strain>
    </source>
</reference>
<dbReference type="InterPro" id="IPR028978">
    <property type="entry name" value="Chorismate_lyase_/UTRA_dom_sf"/>
</dbReference>
<reference evidence="6 8" key="2">
    <citation type="submission" date="2018-08" db="EMBL/GenBank/DDBJ databases">
        <title>Genetic Globetrotter - A new plasmid hitch-hiking vast phylogenetic and geographic distances.</title>
        <authorList>
            <person name="Vollmers J."/>
            <person name="Petersen J."/>
        </authorList>
    </citation>
    <scope>NUCLEOTIDE SEQUENCE [LARGE SCALE GENOMIC DNA]</scope>
    <source>
        <strain evidence="6 8">DSM 26383</strain>
    </source>
</reference>
<evidence type="ECO:0000313" key="5">
    <source>
        <dbReference type="EMBL" id="KRS15527.1"/>
    </source>
</evidence>
<protein>
    <submittedName>
        <fullName evidence="6">Putative HTH-type transcriptional regulator YidP</fullName>
    </submittedName>
</protein>